<keyword evidence="1" id="KW-0472">Membrane</keyword>
<protein>
    <submittedName>
        <fullName evidence="2">Uncharacterized protein</fullName>
    </submittedName>
</protein>
<name>A0ABY6JDQ8_9ENTR</name>
<organism evidence="2 3">
    <name type="scientific">Siccibacter colletis</name>
    <dbReference type="NCBI Taxonomy" id="1505757"/>
    <lineage>
        <taxon>Bacteria</taxon>
        <taxon>Pseudomonadati</taxon>
        <taxon>Pseudomonadota</taxon>
        <taxon>Gammaproteobacteria</taxon>
        <taxon>Enterobacterales</taxon>
        <taxon>Enterobacteriaceae</taxon>
        <taxon>Siccibacter</taxon>
    </lineage>
</organism>
<evidence type="ECO:0000313" key="2">
    <source>
        <dbReference type="EMBL" id="UYU31970.1"/>
    </source>
</evidence>
<keyword evidence="3" id="KW-1185">Reference proteome</keyword>
<gene>
    <name evidence="2" type="ORF">KFZ77_00180</name>
</gene>
<dbReference type="Proteomes" id="UP001156318">
    <property type="component" value="Chromosome"/>
</dbReference>
<feature type="transmembrane region" description="Helical" evidence="1">
    <location>
        <begin position="51"/>
        <end position="75"/>
    </location>
</feature>
<evidence type="ECO:0000256" key="1">
    <source>
        <dbReference type="SAM" id="Phobius"/>
    </source>
</evidence>
<sequence>MEYFNGKMSNLLILFFGSILGITFTFLCIALLVDVLVWMLTGSFDLKKGDVIKIIKIGCVIGAFTGAVFVTTRLLKLKIF</sequence>
<dbReference type="EMBL" id="CP074352">
    <property type="protein sequence ID" value="UYU31970.1"/>
    <property type="molecule type" value="Genomic_DNA"/>
</dbReference>
<proteinExistence type="predicted"/>
<dbReference type="RefSeq" id="WP_264385123.1">
    <property type="nucleotide sequence ID" value="NZ_CP074352.1"/>
</dbReference>
<keyword evidence="1" id="KW-0812">Transmembrane</keyword>
<evidence type="ECO:0000313" key="3">
    <source>
        <dbReference type="Proteomes" id="UP001156318"/>
    </source>
</evidence>
<keyword evidence="1" id="KW-1133">Transmembrane helix</keyword>
<feature type="transmembrane region" description="Helical" evidence="1">
    <location>
        <begin position="12"/>
        <end position="39"/>
    </location>
</feature>
<accession>A0ABY6JDQ8</accession>
<reference evidence="2 3" key="1">
    <citation type="submission" date="2021-05" db="EMBL/GenBank/DDBJ databases">
        <title>Isolation, identification, and the growth promoting effects of Pantoea dispersa strain YSD J2 from the aboveground leaves of Cyperus esculentus L.Var. Sativus.</title>
        <authorList>
            <person name="Wang S."/>
            <person name="Tang X.M."/>
            <person name="Huang Y.N."/>
        </authorList>
    </citation>
    <scope>NUCLEOTIDE SEQUENCE [LARGE SCALE GENOMIC DNA]</scope>
    <source>
        <strain evidence="3">YSD YN2</strain>
    </source>
</reference>